<evidence type="ECO:0000259" key="3">
    <source>
        <dbReference type="Pfam" id="PF03328"/>
    </source>
</evidence>
<reference evidence="4" key="1">
    <citation type="submission" date="2020-11" db="EMBL/GenBank/DDBJ databases">
        <title>Nocardioides sp. nov., isolated from Soil of Cynanchum wilfordii Hemsley rhizosphere.</title>
        <authorList>
            <person name="Lee J.-S."/>
            <person name="Suh M.K."/>
            <person name="Kim J.-S."/>
        </authorList>
    </citation>
    <scope>NUCLEOTIDE SEQUENCE</scope>
    <source>
        <strain evidence="4">KCTC 19275</strain>
    </source>
</reference>
<dbReference type="Pfam" id="PF03328">
    <property type="entry name" value="HpcH_HpaI"/>
    <property type="match status" value="1"/>
</dbReference>
<organism evidence="4 5">
    <name type="scientific">Nocardioides islandensis</name>
    <dbReference type="NCBI Taxonomy" id="433663"/>
    <lineage>
        <taxon>Bacteria</taxon>
        <taxon>Bacillati</taxon>
        <taxon>Actinomycetota</taxon>
        <taxon>Actinomycetes</taxon>
        <taxon>Propionibacteriales</taxon>
        <taxon>Nocardioidaceae</taxon>
        <taxon>Nocardioides</taxon>
    </lineage>
</organism>
<feature type="compositionally biased region" description="Basic and acidic residues" evidence="2">
    <location>
        <begin position="33"/>
        <end position="46"/>
    </location>
</feature>
<evidence type="ECO:0000256" key="1">
    <source>
        <dbReference type="ARBA" id="ARBA00022723"/>
    </source>
</evidence>
<dbReference type="InterPro" id="IPR005000">
    <property type="entry name" value="Aldolase/citrate-lyase_domain"/>
</dbReference>
<evidence type="ECO:0000313" key="4">
    <source>
        <dbReference type="EMBL" id="MBF4764139.1"/>
    </source>
</evidence>
<keyword evidence="5" id="KW-1185">Reference proteome</keyword>
<gene>
    <name evidence="4" type="ORF">ISU07_13475</name>
</gene>
<name>A0A930VAW4_9ACTN</name>
<evidence type="ECO:0000256" key="2">
    <source>
        <dbReference type="SAM" id="MobiDB-lite"/>
    </source>
</evidence>
<feature type="domain" description="HpcH/HpaI aldolase/citrate lyase" evidence="3">
    <location>
        <begin position="46"/>
        <end position="117"/>
    </location>
</feature>
<dbReference type="AlphaFoldDB" id="A0A930VAW4"/>
<accession>A0A930VAW4</accession>
<sequence>MSVQPILMSSDVALLTRLAAASEDAQPAAVAVDWERPDDRGERDRRPTAAQLTALAEVREVSPWPVVCRVNQVGPGTEEEVERAVDLGADEVLVPMVRREAEVERVLHAVRDRVGVGIMVETPEAAARAASLADLGICRAFVGLLDLALERETPSVFTALADGTVDRLVAELASTAYGFGGLTDPARGYPLPARLLMGDIVRSGCAFAMMRNAFVADAALSSPESVLAAIHRALARLAGRQAGEVDADREALLARIAEIDAGRFEPQVRR</sequence>
<dbReference type="GO" id="GO:0003824">
    <property type="term" value="F:catalytic activity"/>
    <property type="evidence" value="ECO:0007669"/>
    <property type="project" value="InterPro"/>
</dbReference>
<dbReference type="Gene3D" id="3.20.20.60">
    <property type="entry name" value="Phosphoenolpyruvate-binding domains"/>
    <property type="match status" value="1"/>
</dbReference>
<keyword evidence="1" id="KW-0479">Metal-binding</keyword>
<dbReference type="GO" id="GO:0046872">
    <property type="term" value="F:metal ion binding"/>
    <property type="evidence" value="ECO:0007669"/>
    <property type="project" value="UniProtKB-KW"/>
</dbReference>
<dbReference type="EMBL" id="JADKPN010000007">
    <property type="protein sequence ID" value="MBF4764139.1"/>
    <property type="molecule type" value="Genomic_DNA"/>
</dbReference>
<dbReference type="InterPro" id="IPR040442">
    <property type="entry name" value="Pyrv_kinase-like_dom_sf"/>
</dbReference>
<dbReference type="InterPro" id="IPR015813">
    <property type="entry name" value="Pyrv/PenolPyrv_kinase-like_dom"/>
</dbReference>
<comment type="caution">
    <text evidence="4">The sequence shown here is derived from an EMBL/GenBank/DDBJ whole genome shotgun (WGS) entry which is preliminary data.</text>
</comment>
<proteinExistence type="predicted"/>
<dbReference type="Proteomes" id="UP000640489">
    <property type="component" value="Unassembled WGS sequence"/>
</dbReference>
<dbReference type="RefSeq" id="WP_194707306.1">
    <property type="nucleotide sequence ID" value="NZ_JADKPN010000007.1"/>
</dbReference>
<feature type="region of interest" description="Disordered" evidence="2">
    <location>
        <begin position="26"/>
        <end position="46"/>
    </location>
</feature>
<evidence type="ECO:0000313" key="5">
    <source>
        <dbReference type="Proteomes" id="UP000640489"/>
    </source>
</evidence>
<dbReference type="SUPFAM" id="SSF51621">
    <property type="entry name" value="Phosphoenolpyruvate/pyruvate domain"/>
    <property type="match status" value="1"/>
</dbReference>
<protein>
    <submittedName>
        <fullName evidence="4">Aldolase</fullName>
    </submittedName>
</protein>